<reference evidence="3" key="3">
    <citation type="submission" date="2025-08" db="UniProtKB">
        <authorList>
            <consortium name="RefSeq"/>
        </authorList>
    </citation>
    <scope>IDENTIFICATION</scope>
    <source>
        <strain evidence="3">CBS 342.82</strain>
    </source>
</reference>
<protein>
    <submittedName>
        <fullName evidence="3">Uncharacterized protein</fullName>
    </submittedName>
</protein>
<dbReference type="RefSeq" id="XP_033462439.1">
    <property type="nucleotide sequence ID" value="XM_033604280.1"/>
</dbReference>
<reference evidence="3" key="1">
    <citation type="submission" date="2020-01" db="EMBL/GenBank/DDBJ databases">
        <authorList>
            <consortium name="DOE Joint Genome Institute"/>
            <person name="Haridas S."/>
            <person name="Albert R."/>
            <person name="Binder M."/>
            <person name="Bloem J."/>
            <person name="Labutti K."/>
            <person name="Salamov A."/>
            <person name="Andreopoulos B."/>
            <person name="Baker S.E."/>
            <person name="Barry K."/>
            <person name="Bills G."/>
            <person name="Bluhm B.H."/>
            <person name="Cannon C."/>
            <person name="Castanera R."/>
            <person name="Culley D.E."/>
            <person name="Daum C."/>
            <person name="Ezra D."/>
            <person name="Gonzalez J.B."/>
            <person name="Henrissat B."/>
            <person name="Kuo A."/>
            <person name="Liang C."/>
            <person name="Lipzen A."/>
            <person name="Lutzoni F."/>
            <person name="Magnuson J."/>
            <person name="Mondo S."/>
            <person name="Nolan M."/>
            <person name="Ohm R."/>
            <person name="Pangilinan J."/>
            <person name="Park H.-J."/>
            <person name="Ramirez L."/>
            <person name="Alfaro M."/>
            <person name="Sun H."/>
            <person name="Tritt A."/>
            <person name="Yoshinaga Y."/>
            <person name="Zwiers L.-H."/>
            <person name="Turgeon B.G."/>
            <person name="Goodwin S.B."/>
            <person name="Spatafora J.W."/>
            <person name="Crous P.W."/>
            <person name="Grigoriev I.V."/>
        </authorList>
    </citation>
    <scope>NUCLEOTIDE SEQUENCE</scope>
    <source>
        <strain evidence="3">CBS 342.82</strain>
    </source>
</reference>
<keyword evidence="2" id="KW-1185">Reference proteome</keyword>
<dbReference type="AlphaFoldDB" id="A0A6J3MBZ1"/>
<gene>
    <name evidence="3" type="ORF">K489DRAFT_377949</name>
</gene>
<reference evidence="3" key="2">
    <citation type="submission" date="2020-04" db="EMBL/GenBank/DDBJ databases">
        <authorList>
            <consortium name="NCBI Genome Project"/>
        </authorList>
    </citation>
    <scope>NUCLEOTIDE SEQUENCE</scope>
    <source>
        <strain evidence="3">CBS 342.82</strain>
    </source>
</reference>
<organism evidence="3">
    <name type="scientific">Dissoconium aciculare CBS 342.82</name>
    <dbReference type="NCBI Taxonomy" id="1314786"/>
    <lineage>
        <taxon>Eukaryota</taxon>
        <taxon>Fungi</taxon>
        <taxon>Dikarya</taxon>
        <taxon>Ascomycota</taxon>
        <taxon>Pezizomycotina</taxon>
        <taxon>Dothideomycetes</taxon>
        <taxon>Dothideomycetidae</taxon>
        <taxon>Mycosphaerellales</taxon>
        <taxon>Dissoconiaceae</taxon>
        <taxon>Dissoconium</taxon>
    </lineage>
</organism>
<dbReference type="GeneID" id="54362080"/>
<accession>A0A6J3MBZ1</accession>
<name>A0A6J3MBZ1_9PEZI</name>
<dbReference type="Proteomes" id="UP000504637">
    <property type="component" value="Unplaced"/>
</dbReference>
<evidence type="ECO:0000313" key="2">
    <source>
        <dbReference type="Proteomes" id="UP000504637"/>
    </source>
</evidence>
<evidence type="ECO:0000313" key="3">
    <source>
        <dbReference type="RefSeq" id="XP_033462439.1"/>
    </source>
</evidence>
<feature type="region of interest" description="Disordered" evidence="1">
    <location>
        <begin position="29"/>
        <end position="48"/>
    </location>
</feature>
<evidence type="ECO:0000256" key="1">
    <source>
        <dbReference type="SAM" id="MobiDB-lite"/>
    </source>
</evidence>
<proteinExistence type="predicted"/>
<sequence length="63" mass="6968">MCCVDLCHKVTIIIIFVACFASAIPGVGTSNSSPWTSRPLGPRFPRNGRKMITTCCRKRSIRI</sequence>